<dbReference type="EMBL" id="JAQMJT010000007">
    <property type="protein sequence ID" value="MDB8614229.1"/>
    <property type="molecule type" value="Genomic_DNA"/>
</dbReference>
<dbReference type="AlphaFoldDB" id="A0AAW6DB82"/>
<sequence>AAEKVYPTKNLYELFDTFPKGFTIRVSDSYEQDGVFMYRRIELYGKPKNKRIEGYVSLSNEDKELERANLVYSPNGKLSADNSNYSDELLPYKEFLFQKLTLNKKVFSKLKVISKSYNWDTGKGEIEYSIKDKDINKFLHLDKDEEVTMSVTADSSLLSDDAVLSDGNFFLPIWFYQNQPKYRHTEGIVGSLEEENND</sequence>
<evidence type="ECO:0000313" key="1">
    <source>
        <dbReference type="EMBL" id="MDB8614229.1"/>
    </source>
</evidence>
<dbReference type="Proteomes" id="UP001210204">
    <property type="component" value="Unassembled WGS sequence"/>
</dbReference>
<name>A0AAW6DB82_STRSL</name>
<organism evidence="1 2">
    <name type="scientific">Streptococcus salivarius</name>
    <dbReference type="NCBI Taxonomy" id="1304"/>
    <lineage>
        <taxon>Bacteria</taxon>
        <taxon>Bacillati</taxon>
        <taxon>Bacillota</taxon>
        <taxon>Bacilli</taxon>
        <taxon>Lactobacillales</taxon>
        <taxon>Streptococcaceae</taxon>
        <taxon>Streptococcus</taxon>
    </lineage>
</organism>
<gene>
    <name evidence="1" type="ORF">PNU26_07445</name>
</gene>
<protein>
    <submittedName>
        <fullName evidence="1">Uncharacterized protein</fullName>
    </submittedName>
</protein>
<proteinExistence type="predicted"/>
<evidence type="ECO:0000313" key="2">
    <source>
        <dbReference type="Proteomes" id="UP001210204"/>
    </source>
</evidence>
<comment type="caution">
    <text evidence="1">The sequence shown here is derived from an EMBL/GenBank/DDBJ whole genome shotgun (WGS) entry which is preliminary data.</text>
</comment>
<accession>A0AAW6DB82</accession>
<feature type="non-terminal residue" evidence="1">
    <location>
        <position position="1"/>
    </location>
</feature>
<reference evidence="1" key="1">
    <citation type="submission" date="2023-01" db="EMBL/GenBank/DDBJ databases">
        <title>Human gut microbiome strain richness.</title>
        <authorList>
            <person name="Chen-Liaw A."/>
        </authorList>
    </citation>
    <scope>NUCLEOTIDE SEQUENCE</scope>
    <source>
        <strain evidence="1">1001095st1_G4_1001095IJ_161003</strain>
    </source>
</reference>